<dbReference type="PANTHER" id="PTHR16305:SF35">
    <property type="entry name" value="TRANSCRIPTIONAL ACTIVATOR DOMAIN"/>
    <property type="match status" value="1"/>
</dbReference>
<accession>A0ABN0UED0</accession>
<dbReference type="SUPFAM" id="SSF52540">
    <property type="entry name" value="P-loop containing nucleoside triphosphate hydrolases"/>
    <property type="match status" value="1"/>
</dbReference>
<reference evidence="4 5" key="1">
    <citation type="journal article" date="2019" name="Int. J. Syst. Evol. Microbiol.">
        <title>The Global Catalogue of Microorganisms (GCM) 10K type strain sequencing project: providing services to taxonomists for standard genome sequencing and annotation.</title>
        <authorList>
            <consortium name="The Broad Institute Genomics Platform"/>
            <consortium name="The Broad Institute Genome Sequencing Center for Infectious Disease"/>
            <person name="Wu L."/>
            <person name="Ma J."/>
        </authorList>
    </citation>
    <scope>NUCLEOTIDE SEQUENCE [LARGE SCALE GENOMIC DNA]</scope>
    <source>
        <strain evidence="4 5">JCM 10425</strain>
    </source>
</reference>
<keyword evidence="5" id="KW-1185">Reference proteome</keyword>
<evidence type="ECO:0000313" key="4">
    <source>
        <dbReference type="EMBL" id="GAA0247818.1"/>
    </source>
</evidence>
<keyword evidence="2" id="KW-0067">ATP-binding</keyword>
<dbReference type="EMBL" id="BAAAGX010000014">
    <property type="protein sequence ID" value="GAA0247818.1"/>
    <property type="molecule type" value="Genomic_DNA"/>
</dbReference>
<dbReference type="InterPro" id="IPR000792">
    <property type="entry name" value="Tscrpt_reg_LuxR_C"/>
</dbReference>
<dbReference type="Proteomes" id="UP001500967">
    <property type="component" value="Unassembled WGS sequence"/>
</dbReference>
<feature type="domain" description="HTH luxR-type" evidence="3">
    <location>
        <begin position="857"/>
        <end position="922"/>
    </location>
</feature>
<dbReference type="InterPro" id="IPR027417">
    <property type="entry name" value="P-loop_NTPase"/>
</dbReference>
<evidence type="ECO:0000256" key="1">
    <source>
        <dbReference type="ARBA" id="ARBA00022741"/>
    </source>
</evidence>
<dbReference type="PROSITE" id="PS50043">
    <property type="entry name" value="HTH_LUXR_2"/>
    <property type="match status" value="1"/>
</dbReference>
<dbReference type="CDD" id="cd06170">
    <property type="entry name" value="LuxR_C_like"/>
    <property type="match status" value="1"/>
</dbReference>
<proteinExistence type="predicted"/>
<dbReference type="PROSITE" id="PS00622">
    <property type="entry name" value="HTH_LUXR_1"/>
    <property type="match status" value="1"/>
</dbReference>
<dbReference type="PRINTS" id="PR00038">
    <property type="entry name" value="HTHLUXR"/>
</dbReference>
<comment type="caution">
    <text evidence="4">The sequence shown here is derived from an EMBL/GenBank/DDBJ whole genome shotgun (WGS) entry which is preliminary data.</text>
</comment>
<dbReference type="RefSeq" id="WP_344650011.1">
    <property type="nucleotide sequence ID" value="NZ_BAAAGX010000014.1"/>
</dbReference>
<keyword evidence="1" id="KW-0547">Nucleotide-binding</keyword>
<dbReference type="SMART" id="SM00421">
    <property type="entry name" value="HTH_LUXR"/>
    <property type="match status" value="1"/>
</dbReference>
<dbReference type="Gene3D" id="1.10.10.10">
    <property type="entry name" value="Winged helix-like DNA-binding domain superfamily/Winged helix DNA-binding domain"/>
    <property type="match status" value="1"/>
</dbReference>
<dbReference type="InterPro" id="IPR036388">
    <property type="entry name" value="WH-like_DNA-bd_sf"/>
</dbReference>
<dbReference type="InterPro" id="IPR041664">
    <property type="entry name" value="AAA_16"/>
</dbReference>
<evidence type="ECO:0000259" key="3">
    <source>
        <dbReference type="PROSITE" id="PS50043"/>
    </source>
</evidence>
<name>A0ABN0UED0_9ACTN</name>
<dbReference type="Pfam" id="PF00196">
    <property type="entry name" value="GerE"/>
    <property type="match status" value="1"/>
</dbReference>
<dbReference type="InterPro" id="IPR016032">
    <property type="entry name" value="Sig_transdc_resp-reg_C-effctor"/>
</dbReference>
<dbReference type="Pfam" id="PF13191">
    <property type="entry name" value="AAA_16"/>
    <property type="match status" value="1"/>
</dbReference>
<protein>
    <submittedName>
        <fullName evidence="4">LuxR family transcriptional regulator</fullName>
    </submittedName>
</protein>
<organism evidence="4 5">
    <name type="scientific">Cryptosporangium japonicum</name>
    <dbReference type="NCBI Taxonomy" id="80872"/>
    <lineage>
        <taxon>Bacteria</taxon>
        <taxon>Bacillati</taxon>
        <taxon>Actinomycetota</taxon>
        <taxon>Actinomycetes</taxon>
        <taxon>Cryptosporangiales</taxon>
        <taxon>Cryptosporangiaceae</taxon>
        <taxon>Cryptosporangium</taxon>
    </lineage>
</organism>
<gene>
    <name evidence="4" type="ORF">GCM10009539_36380</name>
</gene>
<sequence>MGAPHDPELVGRQDERQVVAELVGRLPGGGGALVVRGEPGLGKSTLLAEAVRLAGDAGARVLRTTGVEAVAPVAFGGLEQLLRPLRDRIGVLAPPERSAVHSALGQTDAPVPELFLVALATLNLVADAAPAVMVVEDAQWLDRESADVLAFLARRVELEPIVLLAAVRDGYPGPLDDVRALELPPLSGADAAALLDARFPALPASARQRVLDESAGNPLALVELPVALTQLPVGPARLTLPPAAAPSPGPTTPAPMAAANWLRLPERLERAFGARTTGLPPATLTLLLLAALNASDSLAEVLAAGGPGHTVDDLVPAVRVGLIEFGDGRLRFRHPLVRSAVVQRATAGQRHEAHAALARVLDGDIERRAWHRGASVVGPDEDVAAELDAAGERARRRGGVETAVQAYERAARLSATASRRADRLLRAADLATELGRREDVARLLGQAGALELSDAQRTLAAWIADADDDGIHDLVANVRRQADFAERVAADGDVDLAMKILYRAAIRCFFTEPGDDVRERLAATAERLSPDPADGRLLAILGHVAPIERGRVIHDNLARAAERAEGDPDAARLVGNAAIALGAFDVGSAMQATAIAGLRAQGRLALLARATSIQAWCALQLMDLGVAITSAQEAVRLSTETAQPAIALLARSRESLIAAMRGDHEACEQIAVEVERRALPAGVRPVLTMVQLARGASALGVGRYSDAFEHLRRVHDPADPAYHHLNRCFSVGDVVEAAVRSGHYDEARALLDDLERVGSRTPSPALHINLRYARALMAAEEEPFLTALRADLARWPFARARLLLAYGEWLRRQRRPAEARAHLRAAREAFDALGALAWGDRARAELRASGETSRGRVARASELLTPQELQIAQMAAEGLTNREIGQKLYLSHRTISTHLHRIYPKLGVTSRGGLFAALHGTVR</sequence>
<dbReference type="PANTHER" id="PTHR16305">
    <property type="entry name" value="TESTICULAR SOLUBLE ADENYLYL CYCLASE"/>
    <property type="match status" value="1"/>
</dbReference>
<dbReference type="SUPFAM" id="SSF46894">
    <property type="entry name" value="C-terminal effector domain of the bipartite response regulators"/>
    <property type="match status" value="1"/>
</dbReference>
<evidence type="ECO:0000313" key="5">
    <source>
        <dbReference type="Proteomes" id="UP001500967"/>
    </source>
</evidence>
<evidence type="ECO:0000256" key="2">
    <source>
        <dbReference type="ARBA" id="ARBA00022840"/>
    </source>
</evidence>